<dbReference type="EMBL" id="CAKOFQ010006722">
    <property type="protein sequence ID" value="CAH1965176.1"/>
    <property type="molecule type" value="Genomic_DNA"/>
</dbReference>
<reference evidence="2" key="1">
    <citation type="submission" date="2022-03" db="EMBL/GenBank/DDBJ databases">
        <authorList>
            <person name="Sayadi A."/>
        </authorList>
    </citation>
    <scope>NUCLEOTIDE SEQUENCE</scope>
</reference>
<protein>
    <submittedName>
        <fullName evidence="2">Uncharacterized protein</fullName>
    </submittedName>
</protein>
<accession>A0A9P0P4L6</accession>
<keyword evidence="1" id="KW-0472">Membrane</keyword>
<dbReference type="OrthoDB" id="5987010at2759"/>
<proteinExistence type="predicted"/>
<gene>
    <name evidence="2" type="ORF">ACAOBT_LOCUS6207</name>
</gene>
<evidence type="ECO:0000313" key="3">
    <source>
        <dbReference type="Proteomes" id="UP001152888"/>
    </source>
</evidence>
<keyword evidence="1" id="KW-0812">Transmembrane</keyword>
<dbReference type="AlphaFoldDB" id="A0A9P0P4L6"/>
<evidence type="ECO:0000313" key="2">
    <source>
        <dbReference type="EMBL" id="CAH1965176.1"/>
    </source>
</evidence>
<comment type="caution">
    <text evidence="2">The sequence shown here is derived from an EMBL/GenBank/DDBJ whole genome shotgun (WGS) entry which is preliminary data.</text>
</comment>
<feature type="transmembrane region" description="Helical" evidence="1">
    <location>
        <begin position="18"/>
        <end position="38"/>
    </location>
</feature>
<sequence length="60" mass="6852">MKKSTGGSLEKGKIMHLYVYQSVYKTVTICIILGLLNTKYLQIVNAMRDVKREALVSKEF</sequence>
<name>A0A9P0P4L6_ACAOB</name>
<keyword evidence="3" id="KW-1185">Reference proteome</keyword>
<evidence type="ECO:0000256" key="1">
    <source>
        <dbReference type="SAM" id="Phobius"/>
    </source>
</evidence>
<keyword evidence="1" id="KW-1133">Transmembrane helix</keyword>
<organism evidence="2 3">
    <name type="scientific">Acanthoscelides obtectus</name>
    <name type="common">Bean weevil</name>
    <name type="synonym">Bruchus obtectus</name>
    <dbReference type="NCBI Taxonomy" id="200917"/>
    <lineage>
        <taxon>Eukaryota</taxon>
        <taxon>Metazoa</taxon>
        <taxon>Ecdysozoa</taxon>
        <taxon>Arthropoda</taxon>
        <taxon>Hexapoda</taxon>
        <taxon>Insecta</taxon>
        <taxon>Pterygota</taxon>
        <taxon>Neoptera</taxon>
        <taxon>Endopterygota</taxon>
        <taxon>Coleoptera</taxon>
        <taxon>Polyphaga</taxon>
        <taxon>Cucujiformia</taxon>
        <taxon>Chrysomeloidea</taxon>
        <taxon>Chrysomelidae</taxon>
        <taxon>Bruchinae</taxon>
        <taxon>Bruchini</taxon>
        <taxon>Acanthoscelides</taxon>
    </lineage>
</organism>
<dbReference type="Proteomes" id="UP001152888">
    <property type="component" value="Unassembled WGS sequence"/>
</dbReference>